<dbReference type="RefSeq" id="WP_247993338.1">
    <property type="nucleotide sequence ID" value="NZ_CP096019.1"/>
</dbReference>
<gene>
    <name evidence="2" type="ORF">MW046_11985</name>
</gene>
<protein>
    <submittedName>
        <fullName evidence="2">Uncharacterized protein</fullName>
    </submittedName>
</protein>
<feature type="region of interest" description="Disordered" evidence="1">
    <location>
        <begin position="30"/>
        <end position="50"/>
    </location>
</feature>
<dbReference type="KEGG" id="haad:MW046_11985"/>
<name>A0A8U0A3Z5_9EURY</name>
<dbReference type="AlphaFoldDB" id="A0A8U0A3Z5"/>
<dbReference type="GeneID" id="71928778"/>
<accession>A0A8U0A3Z5</accession>
<proteinExistence type="predicted"/>
<organism evidence="2 3">
    <name type="scientific">Halocatena salina</name>
    <dbReference type="NCBI Taxonomy" id="2934340"/>
    <lineage>
        <taxon>Archaea</taxon>
        <taxon>Methanobacteriati</taxon>
        <taxon>Methanobacteriota</taxon>
        <taxon>Stenosarchaea group</taxon>
        <taxon>Halobacteria</taxon>
        <taxon>Halobacteriales</taxon>
        <taxon>Natronomonadaceae</taxon>
        <taxon>Halocatena</taxon>
    </lineage>
</organism>
<feature type="region of interest" description="Disordered" evidence="1">
    <location>
        <begin position="82"/>
        <end position="105"/>
    </location>
</feature>
<reference evidence="2" key="1">
    <citation type="submission" date="2022-04" db="EMBL/GenBank/DDBJ databases">
        <title>Halocatena sp. nov., isolated from a salt lake.</title>
        <authorList>
            <person name="Cui H.-L."/>
        </authorList>
    </citation>
    <scope>NUCLEOTIDE SEQUENCE</scope>
    <source>
        <strain evidence="2">AD-1</strain>
    </source>
</reference>
<evidence type="ECO:0000313" key="2">
    <source>
        <dbReference type="EMBL" id="UPM42667.1"/>
    </source>
</evidence>
<feature type="compositionally biased region" description="Basic and acidic residues" evidence="1">
    <location>
        <begin position="90"/>
        <end position="99"/>
    </location>
</feature>
<keyword evidence="3" id="KW-1185">Reference proteome</keyword>
<sequence>MAQDIDIIDMFDHLCWYLCDSRERFVPPEETAAKSLADRDTNELEEAESRGYHRGSLAQFDGVIDFIEMYDIDVEARARAYVDESDNDSDPPKSRKELKAIMADE</sequence>
<evidence type="ECO:0000313" key="3">
    <source>
        <dbReference type="Proteomes" id="UP000831768"/>
    </source>
</evidence>
<dbReference type="Proteomes" id="UP000831768">
    <property type="component" value="Chromosome"/>
</dbReference>
<evidence type="ECO:0000256" key="1">
    <source>
        <dbReference type="SAM" id="MobiDB-lite"/>
    </source>
</evidence>
<dbReference type="EMBL" id="CP096019">
    <property type="protein sequence ID" value="UPM42667.1"/>
    <property type="molecule type" value="Genomic_DNA"/>
</dbReference>
<feature type="compositionally biased region" description="Basic and acidic residues" evidence="1">
    <location>
        <begin position="36"/>
        <end position="50"/>
    </location>
</feature>